<dbReference type="EMBL" id="JAAMPC010000011">
    <property type="protein sequence ID" value="KAG2284082.1"/>
    <property type="molecule type" value="Genomic_DNA"/>
</dbReference>
<reference evidence="1 2" key="1">
    <citation type="submission" date="2020-02" db="EMBL/GenBank/DDBJ databases">
        <authorList>
            <person name="Ma Q."/>
            <person name="Huang Y."/>
            <person name="Song X."/>
            <person name="Pei D."/>
        </authorList>
    </citation>
    <scope>NUCLEOTIDE SEQUENCE [LARGE SCALE GENOMIC DNA]</scope>
    <source>
        <strain evidence="1">Sxm20200214</strain>
        <tissue evidence="1">Leaf</tissue>
    </source>
</reference>
<protein>
    <submittedName>
        <fullName evidence="1">Uncharacterized protein</fullName>
    </submittedName>
</protein>
<comment type="caution">
    <text evidence="1">The sequence shown here is derived from an EMBL/GenBank/DDBJ whole genome shotgun (WGS) entry which is preliminary data.</text>
</comment>
<dbReference type="Proteomes" id="UP000886595">
    <property type="component" value="Unassembled WGS sequence"/>
</dbReference>
<keyword evidence="2" id="KW-1185">Reference proteome</keyword>
<gene>
    <name evidence="1" type="ORF">Bca52824_055302</name>
</gene>
<evidence type="ECO:0000313" key="2">
    <source>
        <dbReference type="Proteomes" id="UP000886595"/>
    </source>
</evidence>
<evidence type="ECO:0000313" key="1">
    <source>
        <dbReference type="EMBL" id="KAG2284082.1"/>
    </source>
</evidence>
<organism evidence="1 2">
    <name type="scientific">Brassica carinata</name>
    <name type="common">Ethiopian mustard</name>
    <name type="synonym">Abyssinian cabbage</name>
    <dbReference type="NCBI Taxonomy" id="52824"/>
    <lineage>
        <taxon>Eukaryota</taxon>
        <taxon>Viridiplantae</taxon>
        <taxon>Streptophyta</taxon>
        <taxon>Embryophyta</taxon>
        <taxon>Tracheophyta</taxon>
        <taxon>Spermatophyta</taxon>
        <taxon>Magnoliopsida</taxon>
        <taxon>eudicotyledons</taxon>
        <taxon>Gunneridae</taxon>
        <taxon>Pentapetalae</taxon>
        <taxon>rosids</taxon>
        <taxon>malvids</taxon>
        <taxon>Brassicales</taxon>
        <taxon>Brassicaceae</taxon>
        <taxon>Brassiceae</taxon>
        <taxon>Brassica</taxon>
    </lineage>
</organism>
<name>A0A8X7RAF9_BRACI</name>
<sequence length="115" mass="12541">MEAFMEKLTKKTAGSVTLKLYKGSVSVTRLAAGSYCRNNPYPLITGDHALGVAFVPSFSGAQRFLSLIVVIFVLCEKVLTLSMAKSKITRDVPFNESKAPRLKDFGNKKGKGHCI</sequence>
<dbReference type="AlphaFoldDB" id="A0A8X7RAF9"/>
<proteinExistence type="predicted"/>
<accession>A0A8X7RAF9</accession>